<feature type="domain" description="Peptidase U32 collagenase" evidence="1">
    <location>
        <begin position="375"/>
        <end position="490"/>
    </location>
</feature>
<organism evidence="2 3">
    <name type="scientific">Clostridium hominis</name>
    <dbReference type="NCBI Taxonomy" id="2763036"/>
    <lineage>
        <taxon>Bacteria</taxon>
        <taxon>Bacillati</taxon>
        <taxon>Bacillota</taxon>
        <taxon>Clostridia</taxon>
        <taxon>Eubacteriales</taxon>
        <taxon>Clostridiaceae</taxon>
        <taxon>Clostridium</taxon>
    </lineage>
</organism>
<dbReference type="Pfam" id="PF01136">
    <property type="entry name" value="Peptidase_U32"/>
    <property type="match status" value="2"/>
</dbReference>
<proteinExistence type="predicted"/>
<dbReference type="InterPro" id="IPR001539">
    <property type="entry name" value="Peptidase_U32"/>
</dbReference>
<name>A0ABR7D7V4_9CLOT</name>
<evidence type="ECO:0000313" key="2">
    <source>
        <dbReference type="EMBL" id="MBC5627461.1"/>
    </source>
</evidence>
<gene>
    <name evidence="2" type="ORF">H8S20_00990</name>
</gene>
<dbReference type="InterPro" id="IPR020988">
    <property type="entry name" value="Pept_U32_collagenase"/>
</dbReference>
<dbReference type="EMBL" id="JACOOO010000001">
    <property type="protein sequence ID" value="MBC5627461.1"/>
    <property type="molecule type" value="Genomic_DNA"/>
</dbReference>
<dbReference type="Pfam" id="PF12392">
    <property type="entry name" value="DUF3656"/>
    <property type="match status" value="1"/>
</dbReference>
<evidence type="ECO:0000313" key="3">
    <source>
        <dbReference type="Proteomes" id="UP000596929"/>
    </source>
</evidence>
<dbReference type="InterPro" id="IPR051454">
    <property type="entry name" value="RNA/ubiquinone_mod_enzymes"/>
</dbReference>
<dbReference type="Proteomes" id="UP000596929">
    <property type="component" value="Unassembled WGS sequence"/>
</dbReference>
<dbReference type="PROSITE" id="PS01276">
    <property type="entry name" value="PEPTIDASE_U32"/>
    <property type="match status" value="1"/>
</dbReference>
<dbReference type="PANTHER" id="PTHR30217">
    <property type="entry name" value="PEPTIDASE U32 FAMILY"/>
    <property type="match status" value="1"/>
</dbReference>
<accession>A0ABR7D7V4</accession>
<keyword evidence="3" id="KW-1185">Reference proteome</keyword>
<sequence>MNKVEVLAPAGSMESLYAAINKGADAIYLGGNKFSARAYASNFDNDNMIKAIDYAHSYNIKVYVTLNTILKENEIEEAVKYVGFLYEIGVDALIIQDVGLLKRIREEFKDFELHASTQLTVHNGEAALYFKDKGFHRIVLSRELSLDEIRYISKDLAIETEMFVHGALCISYSGQCLMSSIIGGRSGNRGRCAQPCRMEYTLKGEKTGEKRGYLLSPKDMCTIEDVNEVINTGTYSLKIEGRMKRAEYVAGVVDNYRKAVDKALFNSKYDSQAGKRQLLQLFNRSGFTKAFLQKDTGKDMMSYNSPKNAGVPLGKVDNNGEVILKEDIKLGDGVRYRDKGFTLSKILLNGKEVKEGKRGDKVKVFPIDYKKGDELFKSLNKELFDELEGYLKPFYKKIPLEAKVNFEVDKPFSLEVTYKGKDYKFLGEVVQKAEKRPLDKERIEEALKKSGDVPFKFDKVNFESFEDGFLRVSDLNNLRRDALESIAKAISKSYRRRRPAKENHKDSVINKENIEEIFSCITREQADALIECGAKDIAFDLFSRELGALRSKDLIELSQKYGDNIRFYIKTSTIVKEEFSSICETINKVKPYIKGIVSSNVGIVNVFKDQLYIIGDYKLNIMNSESLKFYQKDMSLPTLSLELNRGEIKALAKKAKGNMAMIVYGKPELMISEYCPIGSTFGGKDSEKKCNIACAKDRFTLIDRVNERLRVMTDLYCRSYILNPVPLNLFDEIDSIKEFGVTSLRFDFRDESYEEVKNIYNIYKNKLKFDSKDYTKGQFRRGIE</sequence>
<comment type="caution">
    <text evidence="2">The sequence shown here is derived from an EMBL/GenBank/DDBJ whole genome shotgun (WGS) entry which is preliminary data.</text>
</comment>
<evidence type="ECO:0000259" key="1">
    <source>
        <dbReference type="Pfam" id="PF12392"/>
    </source>
</evidence>
<protein>
    <submittedName>
        <fullName evidence="2">U32 family peptidase</fullName>
    </submittedName>
</protein>
<reference evidence="2 3" key="1">
    <citation type="submission" date="2020-08" db="EMBL/GenBank/DDBJ databases">
        <title>Genome public.</title>
        <authorList>
            <person name="Liu C."/>
            <person name="Sun Q."/>
        </authorList>
    </citation>
    <scope>NUCLEOTIDE SEQUENCE [LARGE SCALE GENOMIC DNA]</scope>
    <source>
        <strain evidence="2 3">NSJ-6</strain>
    </source>
</reference>
<dbReference type="RefSeq" id="WP_186859058.1">
    <property type="nucleotide sequence ID" value="NZ_JACOOO010000001.1"/>
</dbReference>
<dbReference type="PANTHER" id="PTHR30217:SF10">
    <property type="entry name" value="23S RRNA 5-HYDROXYCYTIDINE C2501 SYNTHASE"/>
    <property type="match status" value="1"/>
</dbReference>